<dbReference type="InterPro" id="IPR036188">
    <property type="entry name" value="FAD/NAD-bd_sf"/>
</dbReference>
<comment type="cofactor">
    <cofactor evidence="1 9">
        <name>FAD</name>
        <dbReference type="ChEBI" id="CHEBI:57692"/>
    </cofactor>
</comment>
<evidence type="ECO:0000256" key="7">
    <source>
        <dbReference type="ARBA" id="ARBA00023180"/>
    </source>
</evidence>
<evidence type="ECO:0000256" key="12">
    <source>
        <dbReference type="SAM" id="SignalP"/>
    </source>
</evidence>
<evidence type="ECO:0000256" key="11">
    <source>
        <dbReference type="SAM" id="MobiDB-lite"/>
    </source>
</evidence>
<dbReference type="PANTHER" id="PTHR11552:SF201">
    <property type="entry name" value="GLUCOSE-METHANOL-CHOLINE OXIDOREDUCTASE N-TERMINAL DOMAIN-CONTAINING PROTEIN"/>
    <property type="match status" value="1"/>
</dbReference>
<evidence type="ECO:0000256" key="2">
    <source>
        <dbReference type="ARBA" id="ARBA00010790"/>
    </source>
</evidence>
<keyword evidence="7" id="KW-0325">Glycoprotein</keyword>
<reference evidence="14" key="1">
    <citation type="submission" date="2023-06" db="EMBL/GenBank/DDBJ databases">
        <authorList>
            <consortium name="Lawrence Berkeley National Laboratory"/>
            <person name="Ahrendt S."/>
            <person name="Sahu N."/>
            <person name="Indic B."/>
            <person name="Wong-Bajracharya J."/>
            <person name="Merenyi Z."/>
            <person name="Ke H.-M."/>
            <person name="Monk M."/>
            <person name="Kocsube S."/>
            <person name="Drula E."/>
            <person name="Lipzen A."/>
            <person name="Balint B."/>
            <person name="Henrissat B."/>
            <person name="Andreopoulos B."/>
            <person name="Martin F.M."/>
            <person name="Harder C.B."/>
            <person name="Rigling D."/>
            <person name="Ford K.L."/>
            <person name="Foster G.D."/>
            <person name="Pangilinan J."/>
            <person name="Papanicolaou A."/>
            <person name="Barry K."/>
            <person name="LaButti K."/>
            <person name="Viragh M."/>
            <person name="Koriabine M."/>
            <person name="Yan M."/>
            <person name="Riley R."/>
            <person name="Champramary S."/>
            <person name="Plett K.L."/>
            <person name="Tsai I.J."/>
            <person name="Slot J."/>
            <person name="Sipos G."/>
            <person name="Plett J."/>
            <person name="Nagy L.G."/>
            <person name="Grigoriev I.V."/>
        </authorList>
    </citation>
    <scope>NUCLEOTIDE SEQUENCE</scope>
    <source>
        <strain evidence="14">CCBAS 213</strain>
    </source>
</reference>
<dbReference type="RefSeq" id="XP_060330572.1">
    <property type="nucleotide sequence ID" value="XM_060479231.1"/>
</dbReference>
<comment type="similarity">
    <text evidence="2 10">Belongs to the GMC oxidoreductase family.</text>
</comment>
<dbReference type="Pfam" id="PF00732">
    <property type="entry name" value="GMC_oxred_N"/>
    <property type="match status" value="1"/>
</dbReference>
<gene>
    <name evidence="14" type="ORF">EV420DRAFT_1682400</name>
</gene>
<evidence type="ECO:0000256" key="6">
    <source>
        <dbReference type="ARBA" id="ARBA00023002"/>
    </source>
</evidence>
<evidence type="ECO:0000256" key="4">
    <source>
        <dbReference type="ARBA" id="ARBA00022729"/>
    </source>
</evidence>
<comment type="caution">
    <text evidence="14">The sequence shown here is derived from an EMBL/GenBank/DDBJ whole genome shotgun (WGS) entry which is preliminary data.</text>
</comment>
<feature type="domain" description="Glucose-methanol-choline oxidoreductase N-terminal" evidence="13">
    <location>
        <begin position="109"/>
        <end position="132"/>
    </location>
</feature>
<organism evidence="14 15">
    <name type="scientific">Armillaria tabescens</name>
    <name type="common">Ringless honey mushroom</name>
    <name type="synonym">Agaricus tabescens</name>
    <dbReference type="NCBI Taxonomy" id="1929756"/>
    <lineage>
        <taxon>Eukaryota</taxon>
        <taxon>Fungi</taxon>
        <taxon>Dikarya</taxon>
        <taxon>Basidiomycota</taxon>
        <taxon>Agaricomycotina</taxon>
        <taxon>Agaricomycetes</taxon>
        <taxon>Agaricomycetidae</taxon>
        <taxon>Agaricales</taxon>
        <taxon>Marasmiineae</taxon>
        <taxon>Physalacriaceae</taxon>
        <taxon>Desarmillaria</taxon>
    </lineage>
</organism>
<feature type="active site" description="Proton acceptor" evidence="8">
    <location>
        <position position="539"/>
    </location>
</feature>
<dbReference type="Pfam" id="PF05199">
    <property type="entry name" value="GMC_oxred_C"/>
    <property type="match status" value="1"/>
</dbReference>
<evidence type="ECO:0000256" key="8">
    <source>
        <dbReference type="PIRSR" id="PIRSR000137-1"/>
    </source>
</evidence>
<evidence type="ECO:0000259" key="13">
    <source>
        <dbReference type="PROSITE" id="PS00623"/>
    </source>
</evidence>
<accession>A0AA39N5L8</accession>
<dbReference type="GeneID" id="85362779"/>
<dbReference type="Gene3D" id="3.30.560.10">
    <property type="entry name" value="Glucose Oxidase, domain 3"/>
    <property type="match status" value="2"/>
</dbReference>
<keyword evidence="4 12" id="KW-0732">Signal</keyword>
<dbReference type="PIRSF" id="PIRSF000137">
    <property type="entry name" value="Alcohol_oxidase"/>
    <property type="match status" value="1"/>
</dbReference>
<evidence type="ECO:0000256" key="10">
    <source>
        <dbReference type="RuleBase" id="RU003968"/>
    </source>
</evidence>
<dbReference type="GO" id="GO:0050660">
    <property type="term" value="F:flavin adenine dinucleotide binding"/>
    <property type="evidence" value="ECO:0007669"/>
    <property type="project" value="InterPro"/>
</dbReference>
<feature type="signal peptide" evidence="12">
    <location>
        <begin position="1"/>
        <end position="17"/>
    </location>
</feature>
<feature type="binding site" evidence="9">
    <location>
        <position position="269"/>
    </location>
    <ligand>
        <name>FAD</name>
        <dbReference type="ChEBI" id="CHEBI:57692"/>
    </ligand>
</feature>
<dbReference type="InterPro" id="IPR000172">
    <property type="entry name" value="GMC_OxRdtase_N"/>
</dbReference>
<feature type="compositionally biased region" description="Polar residues" evidence="11">
    <location>
        <begin position="458"/>
        <end position="468"/>
    </location>
</feature>
<protein>
    <submittedName>
        <fullName evidence="14">Glucose oxidase</fullName>
    </submittedName>
</protein>
<name>A0AA39N5L8_ARMTA</name>
<dbReference type="SUPFAM" id="SSF51905">
    <property type="entry name" value="FAD/NAD(P)-binding domain"/>
    <property type="match status" value="1"/>
</dbReference>
<dbReference type="InterPro" id="IPR027424">
    <property type="entry name" value="Glucose_Oxidase_domain_2"/>
</dbReference>
<proteinExistence type="inferred from homology"/>
<evidence type="ECO:0000256" key="3">
    <source>
        <dbReference type="ARBA" id="ARBA00022630"/>
    </source>
</evidence>
<dbReference type="InterPro" id="IPR012132">
    <property type="entry name" value="GMC_OxRdtase"/>
</dbReference>
<dbReference type="EMBL" id="JAUEPS010000018">
    <property type="protein sequence ID" value="KAK0458284.1"/>
    <property type="molecule type" value="Genomic_DNA"/>
</dbReference>
<evidence type="ECO:0000256" key="9">
    <source>
        <dbReference type="PIRSR" id="PIRSR000137-2"/>
    </source>
</evidence>
<keyword evidence="3 10" id="KW-0285">Flavoprotein</keyword>
<feature type="region of interest" description="Disordered" evidence="11">
    <location>
        <begin position="458"/>
        <end position="480"/>
    </location>
</feature>
<feature type="chain" id="PRO_5041455740" evidence="12">
    <location>
        <begin position="18"/>
        <end position="559"/>
    </location>
</feature>
<dbReference type="Proteomes" id="UP001175211">
    <property type="component" value="Unassembled WGS sequence"/>
</dbReference>
<dbReference type="InterPro" id="IPR007867">
    <property type="entry name" value="GMC_OxRtase_C"/>
</dbReference>
<sequence length="559" mass="60337">MRSVSLTLLSLVSYALASPLTKRASGVTTDASQANAHSFDYIVVGAGLTGTTVAARLAEDSGVTVLLIEAGADNRDDSRVYDIYAYSQAFGTELDWSWSTDEGKTIHGGKTLGGSSSINGGHYTRGLDAQFDAWSSLLEENESDMGWNWEGMLNYMKKSEAFSAPNGQQSAKGAQFDGDYHGYDGPVQVTYPDEMYGGPQQGDFVNTIVNLTGIYHSPDINGGGANAVSITPFTINWHDDDHRSSSVQAYLSPVEGVRTNWLTLAEHQVTKINWANAGSIPLTASGVEFAPTSGGLLRYFNFLESATLMSWDPLGIDTYIDLKTVGKNLQEQYLVMKRQASVSKIQSSLSSWASSQASSALSADALEEIYSIQADLIINQNAWLLQFAPLALTFLRSPLGIDQWQLLPFSRGTVQISTTDPFTQPTINVNYFSVDWDLDVQIASARLSRTILTSPPLSDLSTGETIPGNSVPDDSDRGSEDDWRSWITNGFAAVSHPIGTLAMMKRSLGGVVDSQLKVYDTSNVRVVDASIVPLHISAHLAAGLYGVAEKAADLIKASY</sequence>
<feature type="active site" description="Proton donor" evidence="8">
    <location>
        <position position="496"/>
    </location>
</feature>
<keyword evidence="5 9" id="KW-0274">FAD</keyword>
<evidence type="ECO:0000256" key="5">
    <source>
        <dbReference type="ARBA" id="ARBA00022827"/>
    </source>
</evidence>
<dbReference type="PROSITE" id="PS00623">
    <property type="entry name" value="GMC_OXRED_1"/>
    <property type="match status" value="1"/>
</dbReference>
<evidence type="ECO:0000313" key="15">
    <source>
        <dbReference type="Proteomes" id="UP001175211"/>
    </source>
</evidence>
<dbReference type="Gene3D" id="3.50.50.60">
    <property type="entry name" value="FAD/NAD(P)-binding domain"/>
    <property type="match status" value="2"/>
</dbReference>
<dbReference type="PANTHER" id="PTHR11552">
    <property type="entry name" value="GLUCOSE-METHANOL-CHOLINE GMC OXIDOREDUCTASE"/>
    <property type="match status" value="1"/>
</dbReference>
<evidence type="ECO:0000313" key="14">
    <source>
        <dbReference type="EMBL" id="KAK0458284.1"/>
    </source>
</evidence>
<dbReference type="SUPFAM" id="SSF54373">
    <property type="entry name" value="FAD-linked reductases, C-terminal domain"/>
    <property type="match status" value="1"/>
</dbReference>
<keyword evidence="15" id="KW-1185">Reference proteome</keyword>
<dbReference type="AlphaFoldDB" id="A0AA39N5L8"/>
<evidence type="ECO:0000256" key="1">
    <source>
        <dbReference type="ARBA" id="ARBA00001974"/>
    </source>
</evidence>
<keyword evidence="6" id="KW-0560">Oxidoreductase</keyword>
<dbReference type="Gene3D" id="4.10.450.10">
    <property type="entry name" value="Glucose Oxidase, domain 2"/>
    <property type="match status" value="1"/>
</dbReference>
<dbReference type="GO" id="GO:0016614">
    <property type="term" value="F:oxidoreductase activity, acting on CH-OH group of donors"/>
    <property type="evidence" value="ECO:0007669"/>
    <property type="project" value="InterPro"/>
</dbReference>